<name>A0AAE8G3R7_STRIT</name>
<dbReference type="Pfam" id="PF00746">
    <property type="entry name" value="Gram_pos_anchor"/>
    <property type="match status" value="1"/>
</dbReference>
<feature type="coiled-coil region" evidence="5">
    <location>
        <begin position="256"/>
        <end position="291"/>
    </location>
</feature>
<feature type="region of interest" description="Disordered" evidence="6">
    <location>
        <begin position="180"/>
        <end position="202"/>
    </location>
</feature>
<keyword evidence="5" id="KW-0175">Coiled coil</keyword>
<organism evidence="8 9">
    <name type="scientific">Streptococcus intermedius</name>
    <dbReference type="NCBI Taxonomy" id="1338"/>
    <lineage>
        <taxon>Bacteria</taxon>
        <taxon>Bacillati</taxon>
        <taxon>Bacillota</taxon>
        <taxon>Bacilli</taxon>
        <taxon>Lactobacillales</taxon>
        <taxon>Streptococcaceae</taxon>
        <taxon>Streptococcus</taxon>
        <taxon>Streptococcus anginosus group</taxon>
    </lineage>
</organism>
<dbReference type="InterPro" id="IPR019931">
    <property type="entry name" value="LPXTG_anchor"/>
</dbReference>
<evidence type="ECO:0000256" key="2">
    <source>
        <dbReference type="ARBA" id="ARBA00022525"/>
    </source>
</evidence>
<gene>
    <name evidence="8" type="primary">asa1</name>
    <name evidence="8" type="ORF">D8827_04090</name>
</gene>
<dbReference type="NCBIfam" id="TIGR01167">
    <property type="entry name" value="LPXTG_anchor"/>
    <property type="match status" value="1"/>
</dbReference>
<dbReference type="AlphaFoldDB" id="A0AAE8G3R7"/>
<keyword evidence="3" id="KW-0732">Signal</keyword>
<proteinExistence type="predicted"/>
<evidence type="ECO:0000256" key="4">
    <source>
        <dbReference type="ARBA" id="ARBA00023088"/>
    </source>
</evidence>
<accession>A0AAE8G3R7</accession>
<dbReference type="Gene3D" id="2.60.530.10">
    <property type="entry name" value="Major cell-surface adhesin PAc"/>
    <property type="match status" value="1"/>
</dbReference>
<evidence type="ECO:0000256" key="1">
    <source>
        <dbReference type="ARBA" id="ARBA00022512"/>
    </source>
</evidence>
<evidence type="ECO:0000256" key="6">
    <source>
        <dbReference type="SAM" id="MobiDB-lite"/>
    </source>
</evidence>
<evidence type="ECO:0000313" key="9">
    <source>
        <dbReference type="Proteomes" id="UP000267137"/>
    </source>
</evidence>
<evidence type="ECO:0000259" key="7">
    <source>
        <dbReference type="PROSITE" id="PS50847"/>
    </source>
</evidence>
<sequence length="688" mass="75301">MKNQVVKAYGSIRKIKAYGTCGVILGLAALTIVTSQTSYADQLTDQTQPKQEVASAAQTNNVLDHSVVDKAVAKAQAAGIKTIPDPTVDKGTVTTPAEATKVKHEIAKDYEAQAAAIDKTTEDYAQKKAAYEKAVAETKKNNEQIEAENKALQEAHDKAAKAGQETNQAAAAAKEKVKAEFPDAQVSESSKTIPVDPTSKTSYDSYTKEVEKVKADNQQATDSYLAEKRKENKVIEDTKAYNEAVRKRNVEGKAKVEAENKEIDDFNQKVAEHNKAEDERFEKEKAQAEANKTKEGWLPEVIKNRLLFNQETVKGAEILDSEGIEYFNKDKFLKLVDEKHGDNHAVLRTDLSHLSSSKQEGTDANRGVFGRMKVGQTAKITYGNLNVKAGDKIATKAVFEYTVVSTPNNQGYINAVFWKNPVRTIDYGAVNDNGQDSMIRLRVRLYDKDGNEIKATKENPWYYSAASLNSSGAGSTHIEYVKTGPGTRFLKINGSYVDQHVDGIYSATDIDYGNVKTADWDIAESPNAYYGAGVMEVSDTIELTFGVKTSGNSSAFNSAWFVFNTDIKAAGVPVAPDHKIPKAHKTFTPEPEKEVPTPKAKLNLVKVNPVSAPTFKPKEADPIPPEIPTIHYHHVQLKVEYKTDKPVLKTPAPALPQTGEHSSTGLMALGLSLLAGFSLVGLKKQKEN</sequence>
<protein>
    <submittedName>
        <fullName evidence="8">Aggregation substance</fullName>
    </submittedName>
</protein>
<dbReference type="Pfam" id="PF18652">
    <property type="entry name" value="Adhesin_P1_N"/>
    <property type="match status" value="1"/>
</dbReference>
<dbReference type="EMBL" id="RJOO01000002">
    <property type="protein sequence ID" value="RSJ23695.1"/>
    <property type="molecule type" value="Genomic_DNA"/>
</dbReference>
<dbReference type="SUPFAM" id="SSF74914">
    <property type="entry name" value="V-region of surface antigen I/II (SA I/II, PAC)"/>
    <property type="match status" value="1"/>
</dbReference>
<dbReference type="InterPro" id="IPR041324">
    <property type="entry name" value="AgI/II_N"/>
</dbReference>
<dbReference type="Pfam" id="PF08363">
    <property type="entry name" value="GbpC"/>
    <property type="match status" value="1"/>
</dbReference>
<evidence type="ECO:0000313" key="8">
    <source>
        <dbReference type="EMBL" id="RSJ23695.1"/>
    </source>
</evidence>
<feature type="domain" description="Gram-positive cocci surface proteins LPxTG" evidence="7">
    <location>
        <begin position="655"/>
        <end position="688"/>
    </location>
</feature>
<dbReference type="RefSeq" id="WP_125442327.1">
    <property type="nucleotide sequence ID" value="NZ_RJOO01000002.1"/>
</dbReference>
<keyword evidence="1" id="KW-0134">Cell wall</keyword>
<reference evidence="8 9" key="1">
    <citation type="submission" date="2018-11" db="EMBL/GenBank/DDBJ databases">
        <title>Species Designations Belie Phenotypic and Genotypic Heterogeneity in Oral Streptococci.</title>
        <authorList>
            <person name="Velsko I."/>
        </authorList>
    </citation>
    <scope>NUCLEOTIDE SEQUENCE [LARGE SCALE GENOMIC DNA]</scope>
    <source>
        <strain evidence="8 9">KLC02</strain>
    </source>
</reference>
<dbReference type="InterPro" id="IPR013574">
    <property type="entry name" value="Glucan-bd_C/Surface_Ag-I/II_V"/>
</dbReference>
<comment type="caution">
    <text evidence="8">The sequence shown here is derived from an EMBL/GenBank/DDBJ whole genome shotgun (WGS) entry which is preliminary data.</text>
</comment>
<evidence type="ECO:0000256" key="3">
    <source>
        <dbReference type="ARBA" id="ARBA00022729"/>
    </source>
</evidence>
<dbReference type="InterPro" id="IPR036234">
    <property type="entry name" value="SA_I/II_PAC_V_sf"/>
</dbReference>
<evidence type="ECO:0000256" key="5">
    <source>
        <dbReference type="SAM" id="Coils"/>
    </source>
</evidence>
<dbReference type="PROSITE" id="PS50847">
    <property type="entry name" value="GRAM_POS_ANCHORING"/>
    <property type="match status" value="1"/>
</dbReference>
<keyword evidence="2" id="KW-0964">Secreted</keyword>
<dbReference type="Proteomes" id="UP000267137">
    <property type="component" value="Unassembled WGS sequence"/>
</dbReference>
<feature type="coiled-coil region" evidence="5">
    <location>
        <begin position="117"/>
        <end position="165"/>
    </location>
</feature>
<feature type="compositionally biased region" description="Polar residues" evidence="6">
    <location>
        <begin position="186"/>
        <end position="202"/>
    </location>
</feature>
<keyword evidence="4" id="KW-0572">Peptidoglycan-anchor</keyword>